<dbReference type="EMBL" id="LCAU01000044">
    <property type="protein sequence ID" value="KKR95727.1"/>
    <property type="molecule type" value="Genomic_DNA"/>
</dbReference>
<accession>A0A0G0Y5Z0</accession>
<evidence type="ECO:0000313" key="2">
    <source>
        <dbReference type="EMBL" id="KKR95727.1"/>
    </source>
</evidence>
<feature type="signal peptide" evidence="1">
    <location>
        <begin position="1"/>
        <end position="22"/>
    </location>
</feature>
<comment type="caution">
    <text evidence="2">The sequence shown here is derived from an EMBL/GenBank/DDBJ whole genome shotgun (WGS) entry which is preliminary data.</text>
</comment>
<protein>
    <submittedName>
        <fullName evidence="2">Uncharacterized protein</fullName>
    </submittedName>
</protein>
<reference evidence="2 3" key="1">
    <citation type="journal article" date="2015" name="Nature">
        <title>rRNA introns, odd ribosomes, and small enigmatic genomes across a large radiation of phyla.</title>
        <authorList>
            <person name="Brown C.T."/>
            <person name="Hug L.A."/>
            <person name="Thomas B.C."/>
            <person name="Sharon I."/>
            <person name="Castelle C.J."/>
            <person name="Singh A."/>
            <person name="Wilkins M.J."/>
            <person name="Williams K.H."/>
            <person name="Banfield J.F."/>
        </authorList>
    </citation>
    <scope>NUCLEOTIDE SEQUENCE [LARGE SCALE GENOMIC DNA]</scope>
</reference>
<keyword evidence="1" id="KW-0732">Signal</keyword>
<gene>
    <name evidence="2" type="ORF">UU48_C0044G0006</name>
</gene>
<proteinExistence type="predicted"/>
<dbReference type="Proteomes" id="UP000034746">
    <property type="component" value="Unassembled WGS sequence"/>
</dbReference>
<dbReference type="AlphaFoldDB" id="A0A0G0Y5Z0"/>
<evidence type="ECO:0000256" key="1">
    <source>
        <dbReference type="SAM" id="SignalP"/>
    </source>
</evidence>
<feature type="non-terminal residue" evidence="2">
    <location>
        <position position="129"/>
    </location>
</feature>
<feature type="chain" id="PRO_5002535447" evidence="1">
    <location>
        <begin position="23"/>
        <end position="129"/>
    </location>
</feature>
<organism evidence="2 3">
    <name type="scientific">Candidatus Uhrbacteria bacterium GW2011_GWF2_41_16</name>
    <dbReference type="NCBI Taxonomy" id="1618997"/>
    <lineage>
        <taxon>Bacteria</taxon>
        <taxon>Candidatus Uhriibacteriota</taxon>
    </lineage>
</organism>
<evidence type="ECO:0000313" key="3">
    <source>
        <dbReference type="Proteomes" id="UP000034746"/>
    </source>
</evidence>
<sequence>MKSITLILSLITILALSEVAQAITIDGTFNLGEWAGYYAAEDGVGGGGFVGPGFGGQSFDVEYLGLKVDNGKVNFVLQTGFNLNSGVWYGGTLYTPGDFAIDVNNDNIYDYAIDFSISSNVPSYNLYSA</sequence>
<name>A0A0G0Y5Z0_9BACT</name>